<evidence type="ECO:0000313" key="2">
    <source>
        <dbReference type="EMBL" id="CAI6091912.1"/>
    </source>
</evidence>
<feature type="domain" description="DUF7730" evidence="1">
    <location>
        <begin position="186"/>
        <end position="252"/>
    </location>
</feature>
<dbReference type="AlphaFoldDB" id="A0AA35M7D4"/>
<protein>
    <recommendedName>
        <fullName evidence="1">DUF7730 domain-containing protein</fullName>
    </recommendedName>
</protein>
<comment type="caution">
    <text evidence="2">The sequence shown here is derived from an EMBL/GenBank/DDBJ whole genome shotgun (WGS) entry which is preliminary data.</text>
</comment>
<sequence length="419" mass="48215">MYTFEFIVRFREYVDPRSERNRYIRFIKRRQEALSKHVAPCSTLNLARIRRDASHPGPKDKFFGCLPPEIRRRILVYAFGERTVHIDISYTLTSKPDEGGSAGASAAKTHAGLVRRPDNYIRMYDEDEWQWRWYGCVCHRSGPEDMELSLGRFRSSPGIDNRKFRLSACLIGGGVCHAWPGSQPDKCRLECLGWLLTSRQAYIEGMEVIYRENTINFSSSDIMLSSPSILPPNIRRSIRSLELVIDTQSSPLKYAFEDQEFSSPALHAAPIFPSLLYLRISPVDWDIDISVRRDQLLNQLHHYTTFNPEQWRQSIPSNVPVTLQRIDSLLERIASPTVEVTVDWDLTGYRTLSNVLSECQGQASLQMQECESRGRRYWRQIPTSIANVPARDTQSLDTTGGPNKRQGYWINCEEAEDLD</sequence>
<reference evidence="2" key="1">
    <citation type="submission" date="2023-01" db="EMBL/GenBank/DDBJ databases">
        <authorList>
            <person name="Piombo E."/>
        </authorList>
    </citation>
    <scope>NUCLEOTIDE SEQUENCE</scope>
</reference>
<keyword evidence="3" id="KW-1185">Reference proteome</keyword>
<proteinExistence type="predicted"/>
<organism evidence="2 3">
    <name type="scientific">Clonostachys chloroleuca</name>
    <dbReference type="NCBI Taxonomy" id="1926264"/>
    <lineage>
        <taxon>Eukaryota</taxon>
        <taxon>Fungi</taxon>
        <taxon>Dikarya</taxon>
        <taxon>Ascomycota</taxon>
        <taxon>Pezizomycotina</taxon>
        <taxon>Sordariomycetes</taxon>
        <taxon>Hypocreomycetidae</taxon>
        <taxon>Hypocreales</taxon>
        <taxon>Bionectriaceae</taxon>
        <taxon>Clonostachys</taxon>
    </lineage>
</organism>
<dbReference type="Pfam" id="PF24864">
    <property type="entry name" value="DUF7730"/>
    <property type="match status" value="1"/>
</dbReference>
<dbReference type="Proteomes" id="UP001160390">
    <property type="component" value="Unassembled WGS sequence"/>
</dbReference>
<dbReference type="InterPro" id="IPR056632">
    <property type="entry name" value="DUF7730"/>
</dbReference>
<evidence type="ECO:0000313" key="3">
    <source>
        <dbReference type="Proteomes" id="UP001160390"/>
    </source>
</evidence>
<dbReference type="EMBL" id="CABFNP030001195">
    <property type="protein sequence ID" value="CAI6091912.1"/>
    <property type="molecule type" value="Genomic_DNA"/>
</dbReference>
<dbReference type="PANTHER" id="PTHR38790">
    <property type="entry name" value="2EXR DOMAIN-CONTAINING PROTEIN-RELATED"/>
    <property type="match status" value="1"/>
</dbReference>
<gene>
    <name evidence="2" type="ORF">CCHLO57077_00006068</name>
</gene>
<name>A0AA35M7D4_9HYPO</name>
<accession>A0AA35M7D4</accession>
<evidence type="ECO:0000259" key="1">
    <source>
        <dbReference type="Pfam" id="PF24864"/>
    </source>
</evidence>